<gene>
    <name evidence="14" type="ORF">SIID45300_00941</name>
</gene>
<evidence type="ECO:0000256" key="1">
    <source>
        <dbReference type="ARBA" id="ARBA00004571"/>
    </source>
</evidence>
<keyword evidence="4 8" id="KW-0812">Transmembrane</keyword>
<dbReference type="InterPro" id="IPR000531">
    <property type="entry name" value="Beta-barrel_TonB"/>
</dbReference>
<evidence type="ECO:0000256" key="8">
    <source>
        <dbReference type="PROSITE-ProRule" id="PRU01360"/>
    </source>
</evidence>
<reference evidence="14 15" key="1">
    <citation type="submission" date="2024-05" db="EMBL/GenBank/DDBJ databases">
        <authorList>
            <consortium name="Candidatus Magnetaquicoccaceae bacterium FCR-1 genome sequencing consortium"/>
            <person name="Shimoshige H."/>
            <person name="Shimamura S."/>
            <person name="Taoka A."/>
            <person name="Kobayashi H."/>
            <person name="Maekawa T."/>
        </authorList>
    </citation>
    <scope>NUCLEOTIDE SEQUENCE [LARGE SCALE GENOMIC DNA]</scope>
    <source>
        <strain evidence="14 15">FCR-1</strain>
    </source>
</reference>
<evidence type="ECO:0000256" key="11">
    <source>
        <dbReference type="SAM" id="SignalP"/>
    </source>
</evidence>
<accession>A0ABQ0C6X5</accession>
<evidence type="ECO:0000256" key="5">
    <source>
        <dbReference type="ARBA" id="ARBA00023077"/>
    </source>
</evidence>
<evidence type="ECO:0000256" key="9">
    <source>
        <dbReference type="RuleBase" id="RU003357"/>
    </source>
</evidence>
<dbReference type="Pfam" id="PF00593">
    <property type="entry name" value="TonB_dep_Rec_b-barrel"/>
    <property type="match status" value="1"/>
</dbReference>
<feature type="chain" id="PRO_5046378024" description="TonB-dependent receptor" evidence="11">
    <location>
        <begin position="23"/>
        <end position="802"/>
    </location>
</feature>
<feature type="signal peptide" evidence="11">
    <location>
        <begin position="1"/>
        <end position="22"/>
    </location>
</feature>
<proteinExistence type="inferred from homology"/>
<keyword evidence="11" id="KW-0732">Signal</keyword>
<evidence type="ECO:0000256" key="6">
    <source>
        <dbReference type="ARBA" id="ARBA00023136"/>
    </source>
</evidence>
<comment type="caution">
    <text evidence="14">The sequence shown here is derived from an EMBL/GenBank/DDBJ whole genome shotgun (WGS) entry which is preliminary data.</text>
</comment>
<feature type="region of interest" description="Disordered" evidence="10">
    <location>
        <begin position="469"/>
        <end position="490"/>
    </location>
</feature>
<reference evidence="14 15" key="2">
    <citation type="submission" date="2024-09" db="EMBL/GenBank/DDBJ databases">
        <title>Draft genome sequence of Candidatus Magnetaquicoccaceae bacterium FCR-1.</title>
        <authorList>
            <person name="Shimoshige H."/>
            <person name="Shimamura S."/>
            <person name="Taoka A."/>
            <person name="Kobayashi H."/>
            <person name="Maekawa T."/>
        </authorList>
    </citation>
    <scope>NUCLEOTIDE SEQUENCE [LARGE SCALE GENOMIC DNA]</scope>
    <source>
        <strain evidence="14 15">FCR-1</strain>
    </source>
</reference>
<dbReference type="PANTHER" id="PTHR30069:SF49">
    <property type="entry name" value="OUTER MEMBRANE PROTEIN C"/>
    <property type="match status" value="1"/>
</dbReference>
<dbReference type="PROSITE" id="PS52016">
    <property type="entry name" value="TONB_DEPENDENT_REC_3"/>
    <property type="match status" value="1"/>
</dbReference>
<keyword evidence="5 9" id="KW-0798">TonB box</keyword>
<dbReference type="PANTHER" id="PTHR30069">
    <property type="entry name" value="TONB-DEPENDENT OUTER MEMBRANE RECEPTOR"/>
    <property type="match status" value="1"/>
</dbReference>
<evidence type="ECO:0000256" key="7">
    <source>
        <dbReference type="ARBA" id="ARBA00023237"/>
    </source>
</evidence>
<dbReference type="InterPro" id="IPR036942">
    <property type="entry name" value="Beta-barrel_TonB_sf"/>
</dbReference>
<evidence type="ECO:0000256" key="3">
    <source>
        <dbReference type="ARBA" id="ARBA00022452"/>
    </source>
</evidence>
<keyword evidence="3 8" id="KW-1134">Transmembrane beta strand</keyword>
<sequence length="802" mass="86703">MNAKVRCLTLAAFFALPGLAMAAEGGESTTSGKGEAVRKESGTVLKEMVVTAPRIEEKEISQGATLATPELVPMRPATSDAASLLKDIPGMSLYTGGGVSSLPVVHGLGDDRLKTEVDGMNLISACPNHMNPTLSYIDPNNVGSVEVFSGVTPVSVGGDSIGGTVRLNAKPPEFAKAGGSTLFKGQAGTFYRSNGDAVGGNLAATVAGEKVSFSYNGSTAQSDNYVAAKAFHDTGKISATSDRAGLQGDEVGSSRYKTENHEVGLAMKQDNHLVELKLGLQHIPYQDYPNQRMDMTLNESVHGNLHYTGKFNWGNLDARVYDEHTRHRMDFGPNKQFTYGTAINATSLIAPGMPMFTDGTNLGAEIKGEILLSERDTLRLGIEGLRHRLDDWWPPSPATLPAIYTNTFGGGSATPYGGMSPDTFWNINNGQRDRIDVYAEWEARWNPQWMTQLGVRSDNVMTDTGTVHGYNNGTKGPGYGDPADPNSPPGKFNAADRQRTDNNIDLTALLRYTPGASGTYEAGYARKSRSPNLYERYAWSPHTMAMEMINMFGDGNFYIGNLNLKPEVANTISVSADWRGEGAHKWGLKLTPYFTHIEDYIDVRRCPRDVCTTATGALATAGGAVDKSLTATTGYVYLQYINQSAQMYGMDVSGHVLLAESSAYGALTLNSMVNYVVGENRTTGDNLYNIMPLNGKMALVHQRDKWTGTIEEQLVAPKNDVSQTRNELKTAGYGLLNLRGSYEWEQVRLDLGVENVLDKFYNLPLGGAYVGQGATMTSSEPPWGTSVPGMGRTIYGGLTVKF</sequence>
<evidence type="ECO:0000256" key="4">
    <source>
        <dbReference type="ARBA" id="ARBA00022692"/>
    </source>
</evidence>
<dbReference type="Pfam" id="PF07715">
    <property type="entry name" value="Plug"/>
    <property type="match status" value="1"/>
</dbReference>
<feature type="domain" description="TonB-dependent receptor plug" evidence="13">
    <location>
        <begin position="59"/>
        <end position="164"/>
    </location>
</feature>
<keyword evidence="15" id="KW-1185">Reference proteome</keyword>
<evidence type="ECO:0000256" key="2">
    <source>
        <dbReference type="ARBA" id="ARBA00022448"/>
    </source>
</evidence>
<dbReference type="Gene3D" id="2.170.130.10">
    <property type="entry name" value="TonB-dependent receptor, plug domain"/>
    <property type="match status" value="1"/>
</dbReference>
<comment type="subcellular location">
    <subcellularLocation>
        <location evidence="1 8">Cell outer membrane</location>
        <topology evidence="1 8">Multi-pass membrane protein</topology>
    </subcellularLocation>
</comment>
<dbReference type="EMBL" id="BAAFGK010000004">
    <property type="protein sequence ID" value="GAB0056633.1"/>
    <property type="molecule type" value="Genomic_DNA"/>
</dbReference>
<dbReference type="InterPro" id="IPR039426">
    <property type="entry name" value="TonB-dep_rcpt-like"/>
</dbReference>
<keyword evidence="7 8" id="KW-0998">Cell outer membrane</keyword>
<evidence type="ECO:0008006" key="16">
    <source>
        <dbReference type="Google" id="ProtNLM"/>
    </source>
</evidence>
<dbReference type="RefSeq" id="WP_420904356.1">
    <property type="nucleotide sequence ID" value="NZ_BAAFGK010000004.1"/>
</dbReference>
<name>A0ABQ0C6X5_9PROT</name>
<feature type="domain" description="TonB-dependent receptor-like beta-barrel" evidence="12">
    <location>
        <begin position="280"/>
        <end position="756"/>
    </location>
</feature>
<dbReference type="SUPFAM" id="SSF56935">
    <property type="entry name" value="Porins"/>
    <property type="match status" value="1"/>
</dbReference>
<dbReference type="InterPro" id="IPR037066">
    <property type="entry name" value="Plug_dom_sf"/>
</dbReference>
<dbReference type="Gene3D" id="2.40.170.20">
    <property type="entry name" value="TonB-dependent receptor, beta-barrel domain"/>
    <property type="match status" value="1"/>
</dbReference>
<dbReference type="InterPro" id="IPR012910">
    <property type="entry name" value="Plug_dom"/>
</dbReference>
<organism evidence="14 15">
    <name type="scientific">Candidatus Magnetaquiglobus chichijimensis</name>
    <dbReference type="NCBI Taxonomy" id="3141448"/>
    <lineage>
        <taxon>Bacteria</taxon>
        <taxon>Pseudomonadati</taxon>
        <taxon>Pseudomonadota</taxon>
        <taxon>Magnetococcia</taxon>
        <taxon>Magnetococcales</taxon>
        <taxon>Candidatus Magnetaquicoccaceae</taxon>
        <taxon>Candidatus Magnetaquiglobus</taxon>
    </lineage>
</organism>
<keyword evidence="6 8" id="KW-0472">Membrane</keyword>
<evidence type="ECO:0000313" key="15">
    <source>
        <dbReference type="Proteomes" id="UP001628193"/>
    </source>
</evidence>
<evidence type="ECO:0000259" key="12">
    <source>
        <dbReference type="Pfam" id="PF00593"/>
    </source>
</evidence>
<evidence type="ECO:0000256" key="10">
    <source>
        <dbReference type="SAM" id="MobiDB-lite"/>
    </source>
</evidence>
<keyword evidence="2 8" id="KW-0813">Transport</keyword>
<evidence type="ECO:0000259" key="13">
    <source>
        <dbReference type="Pfam" id="PF07715"/>
    </source>
</evidence>
<evidence type="ECO:0000313" key="14">
    <source>
        <dbReference type="EMBL" id="GAB0056633.1"/>
    </source>
</evidence>
<dbReference type="Proteomes" id="UP001628193">
    <property type="component" value="Unassembled WGS sequence"/>
</dbReference>
<comment type="similarity">
    <text evidence="8 9">Belongs to the TonB-dependent receptor family.</text>
</comment>
<protein>
    <recommendedName>
        <fullName evidence="16">TonB-dependent receptor</fullName>
    </recommendedName>
</protein>